<dbReference type="STRING" id="563040.Saut_1449"/>
<name>E0UUC1_SULAO</name>
<dbReference type="EMBL" id="CP002205">
    <property type="protein sequence ID" value="ADN09496.1"/>
    <property type="molecule type" value="Genomic_DNA"/>
</dbReference>
<evidence type="ECO:0000313" key="1">
    <source>
        <dbReference type="EMBL" id="ADN09496.1"/>
    </source>
</evidence>
<organism evidence="1 2">
    <name type="scientific">Sulfurimonas autotrophica (strain ATCC BAA-671 / DSM 16294 / JCM 11897 / OK10)</name>
    <dbReference type="NCBI Taxonomy" id="563040"/>
    <lineage>
        <taxon>Bacteria</taxon>
        <taxon>Pseudomonadati</taxon>
        <taxon>Campylobacterota</taxon>
        <taxon>Epsilonproteobacteria</taxon>
        <taxon>Campylobacterales</taxon>
        <taxon>Sulfurimonadaceae</taxon>
        <taxon>Sulfurimonas</taxon>
    </lineage>
</organism>
<accession>E0UUC1</accession>
<protein>
    <submittedName>
        <fullName evidence="1">Uncharacterized protein</fullName>
    </submittedName>
</protein>
<gene>
    <name evidence="1" type="ordered locus">Saut_1449</name>
</gene>
<dbReference type="eggNOG" id="ENOG50319DT">
    <property type="taxonomic scope" value="Bacteria"/>
</dbReference>
<dbReference type="OrthoDB" id="5334088at2"/>
<dbReference type="KEGG" id="sua:Saut_1449"/>
<reference evidence="2" key="1">
    <citation type="journal article" date="2010" name="Stand. Genomic Sci.">
        <title>Complete genome sequence of Sulfurimonas autotrophica type strain (OK10).</title>
        <authorList>
            <person name="Sikorski J."/>
            <person name="Munk C."/>
            <person name="Lapidus A."/>
            <person name="Djao O."/>
            <person name="Lucas S."/>
            <person name="Glavina Del Rio T."/>
            <person name="Nolan M."/>
            <person name="Tice H."/>
            <person name="Han C."/>
            <person name="Cheng J."/>
            <person name="Tapia R."/>
            <person name="Goodwin L."/>
            <person name="Pitluck S."/>
            <person name="Liolios K."/>
            <person name="Ivanova N."/>
            <person name="Mavromatis K."/>
            <person name="Mikhailova N."/>
            <person name="Pati A."/>
            <person name="Sims D."/>
            <person name="Meincke L."/>
            <person name="Brettin T."/>
            <person name="Detter J."/>
            <person name="Chen A."/>
            <person name="Palaniappan K."/>
            <person name="Land M."/>
            <person name="Hauser L."/>
            <person name="Chang Y."/>
            <person name="Jeffries C."/>
            <person name="Rohde M."/>
            <person name="Lang E."/>
            <person name="Spring S."/>
            <person name="Goker M."/>
            <person name="Woyke T."/>
            <person name="Bristow J."/>
            <person name="Eisen J."/>
            <person name="Markowitz V."/>
            <person name="Hugenholtz P."/>
            <person name="Kyrpides N."/>
            <person name="Klenk H."/>
        </authorList>
    </citation>
    <scope>NUCLEOTIDE SEQUENCE [LARGE SCALE GENOMIC DNA]</scope>
    <source>
        <strain evidence="2">ATCC BAA-671 / DSM 16294 / JCM 11897 / OK10</strain>
    </source>
</reference>
<dbReference type="AlphaFoldDB" id="E0UUC1"/>
<dbReference type="HOGENOM" id="CLU_1701041_0_0_7"/>
<dbReference type="Proteomes" id="UP000007803">
    <property type="component" value="Chromosome"/>
</dbReference>
<evidence type="ECO:0000313" key="2">
    <source>
        <dbReference type="Proteomes" id="UP000007803"/>
    </source>
</evidence>
<keyword evidence="2" id="KW-1185">Reference proteome</keyword>
<sequence length="169" mass="19298">MSKDKKLKEKILKAQQDGDIASLYVLEQQAHDTFDEETLQSFYANILDLALERLTQTLEEHRAMDMNEVQDFATLRALYEYAIEHYSAGESNDAAALFEVLSGLSNDEKFSNAIKLHWMAAQEKISFDDFLDRIADIEATQRAGTFYISEFKQEAQKLLDNMKDKGGKA</sequence>
<dbReference type="RefSeq" id="WP_013327249.1">
    <property type="nucleotide sequence ID" value="NC_014506.1"/>
</dbReference>
<proteinExistence type="predicted"/>